<feature type="domain" description="Agenet" evidence="6">
    <location>
        <begin position="94"/>
        <end position="154"/>
    </location>
</feature>
<keyword evidence="5" id="KW-1133">Transmembrane helix</keyword>
<protein>
    <recommendedName>
        <fullName evidence="6">Agenet domain-containing protein</fullName>
    </recommendedName>
</protein>
<keyword evidence="8" id="KW-1185">Reference proteome</keyword>
<dbReference type="AlphaFoldDB" id="A0A3L6QZN4"/>
<keyword evidence="5" id="KW-0472">Membrane</keyword>
<dbReference type="InterPro" id="IPR008395">
    <property type="entry name" value="Agenet-like_dom"/>
</dbReference>
<dbReference type="InterPro" id="IPR014002">
    <property type="entry name" value="Agenet_dom_plant"/>
</dbReference>
<dbReference type="PANTHER" id="PTHR31917:SF150">
    <property type="entry name" value="OS01G0556800 PROTEIN"/>
    <property type="match status" value="1"/>
</dbReference>
<evidence type="ECO:0000259" key="6">
    <source>
        <dbReference type="SMART" id="SM00743"/>
    </source>
</evidence>
<evidence type="ECO:0000256" key="2">
    <source>
        <dbReference type="ARBA" id="ARBA00022604"/>
    </source>
</evidence>
<keyword evidence="3" id="KW-0175">Coiled coil</keyword>
<dbReference type="EMBL" id="PQIB02000010">
    <property type="protein sequence ID" value="RLM92672.1"/>
    <property type="molecule type" value="Genomic_DNA"/>
</dbReference>
<gene>
    <name evidence="7" type="ORF">C2845_PM08G16610</name>
</gene>
<evidence type="ECO:0000256" key="3">
    <source>
        <dbReference type="SAM" id="Coils"/>
    </source>
</evidence>
<feature type="domain" description="Agenet" evidence="6">
    <location>
        <begin position="168"/>
        <end position="230"/>
    </location>
</feature>
<feature type="region of interest" description="Disordered" evidence="4">
    <location>
        <begin position="433"/>
        <end position="460"/>
    </location>
</feature>
<dbReference type="Pfam" id="PF05641">
    <property type="entry name" value="Agenet"/>
    <property type="match status" value="2"/>
</dbReference>
<feature type="region of interest" description="Disordered" evidence="4">
    <location>
        <begin position="745"/>
        <end position="776"/>
    </location>
</feature>
<feature type="transmembrane region" description="Helical" evidence="5">
    <location>
        <begin position="942"/>
        <end position="967"/>
    </location>
</feature>
<feature type="compositionally biased region" description="Polar residues" evidence="4">
    <location>
        <begin position="444"/>
        <end position="457"/>
    </location>
</feature>
<dbReference type="OrthoDB" id="687110at2759"/>
<feature type="coiled-coil region" evidence="3">
    <location>
        <begin position="900"/>
        <end position="927"/>
    </location>
</feature>
<keyword evidence="1" id="KW-0813">Transport</keyword>
<name>A0A3L6QZN4_PANMI</name>
<evidence type="ECO:0000313" key="7">
    <source>
        <dbReference type="EMBL" id="RLM92672.1"/>
    </source>
</evidence>
<dbReference type="Proteomes" id="UP000275267">
    <property type="component" value="Unassembled WGS sequence"/>
</dbReference>
<accession>A0A3L6QZN4</accession>
<proteinExistence type="predicted"/>
<keyword evidence="5" id="KW-0812">Transmembrane</keyword>
<dbReference type="SMART" id="SM00743">
    <property type="entry name" value="Agenet"/>
    <property type="match status" value="3"/>
</dbReference>
<feature type="compositionally biased region" description="Polar residues" evidence="4">
    <location>
        <begin position="754"/>
        <end position="776"/>
    </location>
</feature>
<comment type="caution">
    <text evidence="7">The sequence shown here is derived from an EMBL/GenBank/DDBJ whole genome shotgun (WGS) entry which is preliminary data.</text>
</comment>
<evidence type="ECO:0000313" key="8">
    <source>
        <dbReference type="Proteomes" id="UP000275267"/>
    </source>
</evidence>
<feature type="domain" description="Agenet" evidence="6">
    <location>
        <begin position="23"/>
        <end position="92"/>
    </location>
</feature>
<keyword evidence="2" id="KW-0341">Growth regulation</keyword>
<organism evidence="7 8">
    <name type="scientific">Panicum miliaceum</name>
    <name type="common">Proso millet</name>
    <name type="synonym">Broomcorn millet</name>
    <dbReference type="NCBI Taxonomy" id="4540"/>
    <lineage>
        <taxon>Eukaryota</taxon>
        <taxon>Viridiplantae</taxon>
        <taxon>Streptophyta</taxon>
        <taxon>Embryophyta</taxon>
        <taxon>Tracheophyta</taxon>
        <taxon>Spermatophyta</taxon>
        <taxon>Magnoliopsida</taxon>
        <taxon>Liliopsida</taxon>
        <taxon>Poales</taxon>
        <taxon>Poaceae</taxon>
        <taxon>PACMAD clade</taxon>
        <taxon>Panicoideae</taxon>
        <taxon>Panicodae</taxon>
        <taxon>Paniceae</taxon>
        <taxon>Panicinae</taxon>
        <taxon>Panicum</taxon>
        <taxon>Panicum sect. Panicum</taxon>
    </lineage>
</organism>
<dbReference type="Pfam" id="PF05266">
    <property type="entry name" value="DUF724"/>
    <property type="match status" value="1"/>
</dbReference>
<feature type="region of interest" description="Disordered" evidence="4">
    <location>
        <begin position="1"/>
        <end position="25"/>
    </location>
</feature>
<dbReference type="STRING" id="4540.A0A3L6QZN4"/>
<reference evidence="8" key="1">
    <citation type="journal article" date="2019" name="Nat. Commun.">
        <title>The genome of broomcorn millet.</title>
        <authorList>
            <person name="Zou C."/>
            <person name="Miki D."/>
            <person name="Li D."/>
            <person name="Tang Q."/>
            <person name="Xiao L."/>
            <person name="Rajput S."/>
            <person name="Deng P."/>
            <person name="Jia W."/>
            <person name="Huang R."/>
            <person name="Zhang M."/>
            <person name="Sun Y."/>
            <person name="Hu J."/>
            <person name="Fu X."/>
            <person name="Schnable P.S."/>
            <person name="Li F."/>
            <person name="Zhang H."/>
            <person name="Feng B."/>
            <person name="Zhu X."/>
            <person name="Liu R."/>
            <person name="Schnable J.C."/>
            <person name="Zhu J.-K."/>
            <person name="Zhang H."/>
        </authorList>
    </citation>
    <scope>NUCLEOTIDE SEQUENCE [LARGE SCALE GENOMIC DNA]</scope>
</reference>
<dbReference type="InterPro" id="IPR007930">
    <property type="entry name" value="DUF724"/>
</dbReference>
<evidence type="ECO:0000256" key="5">
    <source>
        <dbReference type="SAM" id="Phobius"/>
    </source>
</evidence>
<dbReference type="PANTHER" id="PTHR31917">
    <property type="entry name" value="AGENET DOMAIN-CONTAINING PROTEIN-RELATED"/>
    <property type="match status" value="1"/>
</dbReference>
<evidence type="ECO:0000256" key="1">
    <source>
        <dbReference type="ARBA" id="ARBA00022448"/>
    </source>
</evidence>
<sequence>MARSPAEEEEEREEAGAGCRGRPRHAVGEEVEVLHNEEGFRGARFKATVAARLPGSGGYEVVFYTLDAHRRGPLLREVVAAADVRPRPPPPPGREVKLFDLVEAYDKGGWWPGVVSAVLPKWRREARYAVSLPLFREVIKRRASLGRPRREFVCGSWVDAQDVLRGIPLYAEGSSVEVMCDEEKKGRAWMPATIIKMVGGINYAVSYGNREDSIEVLHSCFIRPQPVFDKTKFEYELVASEEVEVYQDGIWSVGVIEDICSCEPRRYKVRVKHHGNKDEDDYFLVSSTSLRPYSKWDGQEWRLCSSKDTMHMETLPEKEASGVKRLGSESIGLWFRVAKGKDKKLATSVLKKLTYTQCGEKGSRFLPKAHTSKRKELHSVAPFDDIVKTGSKSNCIDVILISDDSGYGNSVEISDTSSSNPNRKKRRINLPYKELHSNHPVRQYQASHSASNLSQAQNHHHDLSLEVTRYSEEQARSCILSDSLFPQESSQDPSHRDGRKLIPLSGCLLQGLLRINETKEPEFSDNLHLETAMMSIGDATSGDEPHETCQRVAEVAASSIFCRYYLDGILLLTHLSAYSCYLHRLELHQIILSNQIKISSANQKTVNQSCGGAFPVGKLEPCSSVQQEVNADLLCIEAPNDDKMEIKTEQSVKPSKEVNLLCIEAPNDNKLEVNNKRTGIYPKEDGALPIGVLESSLTGQQDVKADNLCIQAPKDIKMEIKNERTVMSLEAAEGFHLETCMNSPEMTADESHPQRNASSQNSFGQHQVSISEKSTGPSSFVHPCMMMDLSKFMPLPVPSSSNLGTVFSTSSLLLMPVHKLEIFERLPQIPHFREVQNCPPEFREGKALGLMVSFANMAESIKNMRIQDEARLYQEKMNSLLVLEEDGFEVGPLKVRLHNLLCLRNRQINLKNRKASLEKEILEIEAVNCGLEQQVKFLDMCIMGILMTQGQLVIWLLKATFLCTIIFSNQKAFYQSKAFFLFFSKQR</sequence>
<evidence type="ECO:0000256" key="4">
    <source>
        <dbReference type="SAM" id="MobiDB-lite"/>
    </source>
</evidence>